<proteinExistence type="predicted"/>
<accession>A0A7X2TMQ1</accession>
<gene>
    <name evidence="1" type="ORF">FYJ57_10885</name>
</gene>
<keyword evidence="2" id="KW-1185">Reference proteome</keyword>
<protein>
    <submittedName>
        <fullName evidence="1">Uncharacterized protein</fullName>
    </submittedName>
</protein>
<name>A0A7X2TMQ1_9FIRM</name>
<evidence type="ECO:0000313" key="1">
    <source>
        <dbReference type="EMBL" id="MST67210.1"/>
    </source>
</evidence>
<evidence type="ECO:0000313" key="2">
    <source>
        <dbReference type="Proteomes" id="UP000440513"/>
    </source>
</evidence>
<dbReference type="AlphaFoldDB" id="A0A7X2TMQ1"/>
<reference evidence="1 2" key="1">
    <citation type="submission" date="2019-08" db="EMBL/GenBank/DDBJ databases">
        <title>In-depth cultivation of the pig gut microbiome towards novel bacterial diversity and tailored functional studies.</title>
        <authorList>
            <person name="Wylensek D."/>
            <person name="Hitch T.C.A."/>
            <person name="Clavel T."/>
        </authorList>
    </citation>
    <scope>NUCLEOTIDE SEQUENCE [LARGE SCALE GENOMIC DNA]</scope>
    <source>
        <strain evidence="1 2">BSM-380-WT-5A</strain>
    </source>
</reference>
<sequence>MTKEEIITGLKATIKPEEEYFIEDDLIDAINQYPEPFELVDPILEIIATNPRVDFGMPGDLVHFVEQFYKHGYEELLIASVRNHPTPHNIWMVHRCYNDTENPKREKFAELIKKLKNDRSVSSEIKNSIDEFDWEY</sequence>
<dbReference type="Proteomes" id="UP000440513">
    <property type="component" value="Unassembled WGS sequence"/>
</dbReference>
<comment type="caution">
    <text evidence="1">The sequence shown here is derived from an EMBL/GenBank/DDBJ whole genome shotgun (WGS) entry which is preliminary data.</text>
</comment>
<dbReference type="EMBL" id="VUMS01000020">
    <property type="protein sequence ID" value="MST67210.1"/>
    <property type="molecule type" value="Genomic_DNA"/>
</dbReference>
<organism evidence="1 2">
    <name type="scientific">Oliverpabstia intestinalis</name>
    <dbReference type="NCBI Taxonomy" id="2606633"/>
    <lineage>
        <taxon>Bacteria</taxon>
        <taxon>Bacillati</taxon>
        <taxon>Bacillota</taxon>
        <taxon>Clostridia</taxon>
        <taxon>Lachnospirales</taxon>
        <taxon>Lachnospiraceae</taxon>
        <taxon>Oliverpabstia</taxon>
    </lineage>
</organism>